<evidence type="ECO:0000259" key="10">
    <source>
        <dbReference type="PROSITE" id="PS50102"/>
    </source>
</evidence>
<dbReference type="AlphaFoldDB" id="A0A914UPP4"/>
<evidence type="ECO:0000256" key="8">
    <source>
        <dbReference type="PROSITE-ProRule" id="PRU00176"/>
    </source>
</evidence>
<feature type="region of interest" description="Disordered" evidence="9">
    <location>
        <begin position="534"/>
        <end position="587"/>
    </location>
</feature>
<keyword evidence="2" id="KW-0507">mRNA processing</keyword>
<keyword evidence="6" id="KW-0508">mRNA splicing</keyword>
<feature type="compositionally biased region" description="Polar residues" evidence="9">
    <location>
        <begin position="563"/>
        <end position="580"/>
    </location>
</feature>
<feature type="compositionally biased region" description="Low complexity" evidence="9">
    <location>
        <begin position="545"/>
        <end position="559"/>
    </location>
</feature>
<evidence type="ECO:0000313" key="12">
    <source>
        <dbReference type="WBParaSite" id="PSAMB.scaffold1161size35105.g11460.t1"/>
    </source>
</evidence>
<evidence type="ECO:0000256" key="1">
    <source>
        <dbReference type="ARBA" id="ARBA00004123"/>
    </source>
</evidence>
<dbReference type="InterPro" id="IPR041105">
    <property type="entry name" value="TDP-43_N"/>
</dbReference>
<keyword evidence="11" id="KW-1185">Reference proteome</keyword>
<dbReference type="InterPro" id="IPR035979">
    <property type="entry name" value="RBD_domain_sf"/>
</dbReference>
<feature type="region of interest" description="Disordered" evidence="9">
    <location>
        <begin position="1"/>
        <end position="83"/>
    </location>
</feature>
<evidence type="ECO:0000256" key="6">
    <source>
        <dbReference type="ARBA" id="ARBA00023187"/>
    </source>
</evidence>
<dbReference type="GO" id="GO:0006397">
    <property type="term" value="P:mRNA processing"/>
    <property type="evidence" value="ECO:0007669"/>
    <property type="project" value="UniProtKB-KW"/>
</dbReference>
<feature type="domain" description="RRM" evidence="10">
    <location>
        <begin position="343"/>
        <end position="422"/>
    </location>
</feature>
<dbReference type="PANTHER" id="PTHR48033:SF9">
    <property type="entry name" value="TAR DNA-BINDING PROTEIN 43"/>
    <property type="match status" value="1"/>
</dbReference>
<feature type="region of interest" description="Disordered" evidence="9">
    <location>
        <begin position="421"/>
        <end position="482"/>
    </location>
</feature>
<feature type="domain" description="RRM" evidence="10">
    <location>
        <begin position="231"/>
        <end position="310"/>
    </location>
</feature>
<dbReference type="Pfam" id="PF18694">
    <property type="entry name" value="TDP-43_N"/>
    <property type="match status" value="1"/>
</dbReference>
<dbReference type="SUPFAM" id="SSF54928">
    <property type="entry name" value="RNA-binding domain, RBD"/>
    <property type="match status" value="2"/>
</dbReference>
<keyword evidence="8" id="KW-0694">RNA-binding</keyword>
<feature type="compositionally biased region" description="Basic and acidic residues" evidence="9">
    <location>
        <begin position="196"/>
        <end position="207"/>
    </location>
</feature>
<dbReference type="GO" id="GO:0003723">
    <property type="term" value="F:RNA binding"/>
    <property type="evidence" value="ECO:0007669"/>
    <property type="project" value="UniProtKB-UniRule"/>
</dbReference>
<accession>A0A914UPP4</accession>
<dbReference type="PANTHER" id="PTHR48033">
    <property type="entry name" value="RNA-BINDING (RRM/RBD/RNP MOTIFS) FAMILY PROTEIN"/>
    <property type="match status" value="1"/>
</dbReference>
<sequence>MTEEALIHNTTTSTTTTTEMNGVKRDFDDASWSNSQDDASQSPPVGNNGNASAIKRDTRTGAGSDAAVTSVKQPPVALVDDDDDDTDYIIVSDREDGHGSKLELPAEPDGTLTISTLAHSFPDAIGLKYRNPTTGIFRALGVDSAGVRILAPKGGWRNREFVVIFRPKESAAPAVAPPYVTTNTIGGGESAVAPKRRLDDETGREGDSVASMSKSQRVDEYESPSVVRKTCDLVVLNLPFKTTSEGLKAYFEKFGEVVVAEIKTDFRTGQPKGFGFVQMCEWDAQCKVLEQYEHFIDGRMTQVKIPNSRGREHDGQPSPSHHRAPAPPPAFVPEPRSSEGICTKMYVGRVPVNFSQEDIRSFFDKEAKKFGHHAQVEHVLIPKPHRGFAFVTFNDPEVTKKIIRISDFVINGVSVCVSAASPKEQQQNQPPSQSQGPPPSGSYGYGYGYAGRGPPREAPGYGPRDDQPWNGSGWSGHPGESAGYGQPGGYAGYGSGYGAYGQGRGGGPPQPTAANAASDNNLHAAWSAFWATLQGQPGQSGGGQNAQSAMQSWQWAAAMGQNPAGQQPATPDSAQPQSAAGTWPGKS</sequence>
<dbReference type="GO" id="GO:0000785">
    <property type="term" value="C:chromatin"/>
    <property type="evidence" value="ECO:0007669"/>
    <property type="project" value="TreeGrafter"/>
</dbReference>
<keyword evidence="3" id="KW-0677">Repeat</keyword>
<evidence type="ECO:0000256" key="4">
    <source>
        <dbReference type="ARBA" id="ARBA00023015"/>
    </source>
</evidence>
<evidence type="ECO:0000313" key="11">
    <source>
        <dbReference type="Proteomes" id="UP000887566"/>
    </source>
</evidence>
<evidence type="ECO:0000256" key="9">
    <source>
        <dbReference type="SAM" id="MobiDB-lite"/>
    </source>
</evidence>
<evidence type="ECO:0000256" key="2">
    <source>
        <dbReference type="ARBA" id="ARBA00022664"/>
    </source>
</evidence>
<proteinExistence type="predicted"/>
<dbReference type="Pfam" id="PF00076">
    <property type="entry name" value="RRM_1"/>
    <property type="match status" value="2"/>
</dbReference>
<dbReference type="InterPro" id="IPR000504">
    <property type="entry name" value="RRM_dom"/>
</dbReference>
<name>A0A914UPP4_9BILA</name>
<dbReference type="WBParaSite" id="PSAMB.scaffold1161size35105.g11460.t1">
    <property type="protein sequence ID" value="PSAMB.scaffold1161size35105.g11460.t1"/>
    <property type="gene ID" value="PSAMB.scaffold1161size35105.g11460"/>
</dbReference>
<keyword evidence="4" id="KW-0805">Transcription regulation</keyword>
<dbReference type="Proteomes" id="UP000887566">
    <property type="component" value="Unplaced"/>
</dbReference>
<dbReference type="SMART" id="SM00360">
    <property type="entry name" value="RRM"/>
    <property type="match status" value="2"/>
</dbReference>
<dbReference type="InterPro" id="IPR012677">
    <property type="entry name" value="Nucleotide-bd_a/b_plait_sf"/>
</dbReference>
<organism evidence="11 12">
    <name type="scientific">Plectus sambesii</name>
    <dbReference type="NCBI Taxonomy" id="2011161"/>
    <lineage>
        <taxon>Eukaryota</taxon>
        <taxon>Metazoa</taxon>
        <taxon>Ecdysozoa</taxon>
        <taxon>Nematoda</taxon>
        <taxon>Chromadorea</taxon>
        <taxon>Plectida</taxon>
        <taxon>Plectina</taxon>
        <taxon>Plectoidea</taxon>
        <taxon>Plectidae</taxon>
        <taxon>Plectus</taxon>
    </lineage>
</organism>
<keyword evidence="5" id="KW-0804">Transcription</keyword>
<reference evidence="12" key="1">
    <citation type="submission" date="2022-11" db="UniProtKB">
        <authorList>
            <consortium name="WormBaseParasite"/>
        </authorList>
    </citation>
    <scope>IDENTIFICATION</scope>
</reference>
<evidence type="ECO:0000256" key="3">
    <source>
        <dbReference type="ARBA" id="ARBA00022737"/>
    </source>
</evidence>
<feature type="region of interest" description="Disordered" evidence="9">
    <location>
        <begin position="306"/>
        <end position="335"/>
    </location>
</feature>
<evidence type="ECO:0000256" key="7">
    <source>
        <dbReference type="ARBA" id="ARBA00023242"/>
    </source>
</evidence>
<dbReference type="PROSITE" id="PS50102">
    <property type="entry name" value="RRM"/>
    <property type="match status" value="2"/>
</dbReference>
<comment type="subcellular location">
    <subcellularLocation>
        <location evidence="1">Nucleus</location>
    </subcellularLocation>
</comment>
<keyword evidence="7" id="KW-0539">Nucleus</keyword>
<dbReference type="GO" id="GO:0005654">
    <property type="term" value="C:nucleoplasm"/>
    <property type="evidence" value="ECO:0007669"/>
    <property type="project" value="TreeGrafter"/>
</dbReference>
<dbReference type="GO" id="GO:0010468">
    <property type="term" value="P:regulation of gene expression"/>
    <property type="evidence" value="ECO:0007669"/>
    <property type="project" value="TreeGrafter"/>
</dbReference>
<protein>
    <submittedName>
        <fullName evidence="12">RRM domain-containing protein</fullName>
    </submittedName>
</protein>
<feature type="compositionally biased region" description="Low complexity" evidence="9">
    <location>
        <begin position="425"/>
        <end position="435"/>
    </location>
</feature>
<feature type="compositionally biased region" description="Polar residues" evidence="9">
    <location>
        <begin position="31"/>
        <end position="51"/>
    </location>
</feature>
<feature type="region of interest" description="Disordered" evidence="9">
    <location>
        <begin position="186"/>
        <end position="215"/>
    </location>
</feature>
<dbReference type="Gene3D" id="3.30.70.330">
    <property type="match status" value="2"/>
</dbReference>
<evidence type="ECO:0000256" key="5">
    <source>
        <dbReference type="ARBA" id="ARBA00023163"/>
    </source>
</evidence>
<dbReference type="CDD" id="cd19609">
    <property type="entry name" value="NTD_TDP-43"/>
    <property type="match status" value="1"/>
</dbReference>
<dbReference type="GO" id="GO:0008380">
    <property type="term" value="P:RNA splicing"/>
    <property type="evidence" value="ECO:0007669"/>
    <property type="project" value="UniProtKB-KW"/>
</dbReference>